<dbReference type="SUPFAM" id="SSF88659">
    <property type="entry name" value="Sigma3 and sigma4 domains of RNA polymerase sigma factors"/>
    <property type="match status" value="1"/>
</dbReference>
<dbReference type="InterPro" id="IPR013249">
    <property type="entry name" value="RNA_pol_sigma70_r4_t2"/>
</dbReference>
<comment type="similarity">
    <text evidence="1">Belongs to the sigma-70 factor family. ECF subfamily.</text>
</comment>
<dbReference type="InterPro" id="IPR039425">
    <property type="entry name" value="RNA_pol_sigma-70-like"/>
</dbReference>
<name>A0A1G9Y832_9BACT</name>
<dbReference type="InterPro" id="IPR013324">
    <property type="entry name" value="RNA_pol_sigma_r3/r4-like"/>
</dbReference>
<accession>A0A1G9Y832</accession>
<feature type="domain" description="RNA polymerase sigma factor 70 region 4 type 2" evidence="6">
    <location>
        <begin position="103"/>
        <end position="154"/>
    </location>
</feature>
<dbReference type="STRING" id="563176.SAMN04488090_4837"/>
<dbReference type="GO" id="GO:0006352">
    <property type="term" value="P:DNA-templated transcription initiation"/>
    <property type="evidence" value="ECO:0007669"/>
    <property type="project" value="InterPro"/>
</dbReference>
<evidence type="ECO:0000256" key="4">
    <source>
        <dbReference type="ARBA" id="ARBA00023163"/>
    </source>
</evidence>
<dbReference type="InterPro" id="IPR013325">
    <property type="entry name" value="RNA_pol_sigma_r2"/>
</dbReference>
<evidence type="ECO:0000259" key="6">
    <source>
        <dbReference type="Pfam" id="PF08281"/>
    </source>
</evidence>
<dbReference type="NCBIfam" id="TIGR02937">
    <property type="entry name" value="sigma70-ECF"/>
    <property type="match status" value="1"/>
</dbReference>
<dbReference type="InterPro" id="IPR036388">
    <property type="entry name" value="WH-like_DNA-bd_sf"/>
</dbReference>
<dbReference type="AlphaFoldDB" id="A0A1G9Y832"/>
<dbReference type="Pfam" id="PF04542">
    <property type="entry name" value="Sigma70_r2"/>
    <property type="match status" value="1"/>
</dbReference>
<gene>
    <name evidence="7" type="ORF">SAMN04488090_4837</name>
</gene>
<dbReference type="Pfam" id="PF08281">
    <property type="entry name" value="Sigma70_r4_2"/>
    <property type="match status" value="1"/>
</dbReference>
<keyword evidence="2" id="KW-0805">Transcription regulation</keyword>
<dbReference type="RefSeq" id="WP_093208832.1">
    <property type="nucleotide sequence ID" value="NZ_FNGS01000012.1"/>
</dbReference>
<evidence type="ECO:0000256" key="1">
    <source>
        <dbReference type="ARBA" id="ARBA00010641"/>
    </source>
</evidence>
<dbReference type="GO" id="GO:0003677">
    <property type="term" value="F:DNA binding"/>
    <property type="evidence" value="ECO:0007669"/>
    <property type="project" value="InterPro"/>
</dbReference>
<dbReference type="Gene3D" id="1.10.1740.10">
    <property type="match status" value="1"/>
</dbReference>
<dbReference type="Proteomes" id="UP000198901">
    <property type="component" value="Unassembled WGS sequence"/>
</dbReference>
<dbReference type="GO" id="GO:0016987">
    <property type="term" value="F:sigma factor activity"/>
    <property type="evidence" value="ECO:0007669"/>
    <property type="project" value="UniProtKB-KW"/>
</dbReference>
<dbReference type="EMBL" id="FNGS01000012">
    <property type="protein sequence ID" value="SDN04681.1"/>
    <property type="molecule type" value="Genomic_DNA"/>
</dbReference>
<sequence>MDTARRDAFLEMADTHKGILYKIARLYEKDEDDRKDLLQEMLLQLWLSFDKYDGSTRLSTWIYRIALNVAISAYRKQARRREVREPVPETTIGADPETDELLDRLKAYIQELRELDRALLILSLDGNSYTEIADILGITPTNVSTRLSRVRQQLRQKFNP</sequence>
<keyword evidence="4" id="KW-0804">Transcription</keyword>
<evidence type="ECO:0000256" key="2">
    <source>
        <dbReference type="ARBA" id="ARBA00023015"/>
    </source>
</evidence>
<dbReference type="PANTHER" id="PTHR43133">
    <property type="entry name" value="RNA POLYMERASE ECF-TYPE SIGMA FACTO"/>
    <property type="match status" value="1"/>
</dbReference>
<dbReference type="InterPro" id="IPR014284">
    <property type="entry name" value="RNA_pol_sigma-70_dom"/>
</dbReference>
<evidence type="ECO:0000313" key="7">
    <source>
        <dbReference type="EMBL" id="SDN04681.1"/>
    </source>
</evidence>
<dbReference type="Gene3D" id="1.10.10.10">
    <property type="entry name" value="Winged helix-like DNA-binding domain superfamily/Winged helix DNA-binding domain"/>
    <property type="match status" value="1"/>
</dbReference>
<evidence type="ECO:0000259" key="5">
    <source>
        <dbReference type="Pfam" id="PF04542"/>
    </source>
</evidence>
<feature type="domain" description="RNA polymerase sigma-70 region 2" evidence="5">
    <location>
        <begin position="14"/>
        <end position="80"/>
    </location>
</feature>
<evidence type="ECO:0000313" key="8">
    <source>
        <dbReference type="Proteomes" id="UP000198901"/>
    </source>
</evidence>
<protein>
    <submittedName>
        <fullName evidence="7">RNA polymerase sigma-70 factor, ECF subfamily</fullName>
    </submittedName>
</protein>
<dbReference type="OrthoDB" id="9780326at2"/>
<reference evidence="7 8" key="1">
    <citation type="submission" date="2016-10" db="EMBL/GenBank/DDBJ databases">
        <authorList>
            <person name="de Groot N.N."/>
        </authorList>
    </citation>
    <scope>NUCLEOTIDE SEQUENCE [LARGE SCALE GENOMIC DNA]</scope>
    <source>
        <strain evidence="7 8">DSM 21668</strain>
    </source>
</reference>
<keyword evidence="3" id="KW-0731">Sigma factor</keyword>
<organism evidence="7 8">
    <name type="scientific">Siphonobacter aquaeclarae</name>
    <dbReference type="NCBI Taxonomy" id="563176"/>
    <lineage>
        <taxon>Bacteria</taxon>
        <taxon>Pseudomonadati</taxon>
        <taxon>Bacteroidota</taxon>
        <taxon>Cytophagia</taxon>
        <taxon>Cytophagales</taxon>
        <taxon>Cytophagaceae</taxon>
        <taxon>Siphonobacter</taxon>
    </lineage>
</organism>
<proteinExistence type="inferred from homology"/>
<keyword evidence="8" id="KW-1185">Reference proteome</keyword>
<dbReference type="PANTHER" id="PTHR43133:SF45">
    <property type="entry name" value="RNA POLYMERASE ECF-TYPE SIGMA FACTOR"/>
    <property type="match status" value="1"/>
</dbReference>
<dbReference type="SUPFAM" id="SSF88946">
    <property type="entry name" value="Sigma2 domain of RNA polymerase sigma factors"/>
    <property type="match status" value="1"/>
</dbReference>
<dbReference type="InterPro" id="IPR007627">
    <property type="entry name" value="RNA_pol_sigma70_r2"/>
</dbReference>
<evidence type="ECO:0000256" key="3">
    <source>
        <dbReference type="ARBA" id="ARBA00023082"/>
    </source>
</evidence>